<accession>A0A175R432</accession>
<dbReference type="Proteomes" id="UP000078272">
    <property type="component" value="Unassembled WGS sequence"/>
</dbReference>
<comment type="similarity">
    <text evidence="12">Belongs to the cytochrome b561 family.</text>
</comment>
<dbReference type="InterPro" id="IPR052168">
    <property type="entry name" value="Cytochrome_b561_oxidase"/>
</dbReference>
<keyword evidence="11 13" id="KW-0472">Membrane</keyword>
<evidence type="ECO:0000313" key="15">
    <source>
        <dbReference type="EMBL" id="KTQ85802.1"/>
    </source>
</evidence>
<dbReference type="STRING" id="401562.NS365_15950"/>
<proteinExistence type="inferred from homology"/>
<feature type="transmembrane region" description="Helical" evidence="13">
    <location>
        <begin position="150"/>
        <end position="171"/>
    </location>
</feature>
<keyword evidence="3" id="KW-0813">Transport</keyword>
<keyword evidence="5" id="KW-0349">Heme</keyword>
<keyword evidence="8" id="KW-0249">Electron transport</keyword>
<evidence type="ECO:0000259" key="14">
    <source>
        <dbReference type="Pfam" id="PF01292"/>
    </source>
</evidence>
<dbReference type="GO" id="GO:0020037">
    <property type="term" value="F:heme binding"/>
    <property type="evidence" value="ECO:0007669"/>
    <property type="project" value="TreeGrafter"/>
</dbReference>
<evidence type="ECO:0000256" key="12">
    <source>
        <dbReference type="ARBA" id="ARBA00037975"/>
    </source>
</evidence>
<dbReference type="OrthoDB" id="1247465at2"/>
<name>A0A175R432_9HYPH</name>
<evidence type="ECO:0000256" key="8">
    <source>
        <dbReference type="ARBA" id="ARBA00022982"/>
    </source>
</evidence>
<evidence type="ECO:0000256" key="10">
    <source>
        <dbReference type="ARBA" id="ARBA00023004"/>
    </source>
</evidence>
<evidence type="ECO:0000313" key="16">
    <source>
        <dbReference type="Proteomes" id="UP000078272"/>
    </source>
</evidence>
<evidence type="ECO:0000256" key="2">
    <source>
        <dbReference type="ARBA" id="ARBA00004651"/>
    </source>
</evidence>
<dbReference type="PATRIC" id="fig|401562.3.peg.3902"/>
<comment type="subcellular location">
    <subcellularLocation>
        <location evidence="2">Cell membrane</location>
        <topology evidence="2">Multi-pass membrane protein</topology>
    </subcellularLocation>
</comment>
<dbReference type="PANTHER" id="PTHR30529">
    <property type="entry name" value="CYTOCHROME B561"/>
    <property type="match status" value="1"/>
</dbReference>
<feature type="transmembrane region" description="Helical" evidence="13">
    <location>
        <begin position="93"/>
        <end position="112"/>
    </location>
</feature>
<dbReference type="GO" id="GO:0022904">
    <property type="term" value="P:respiratory electron transport chain"/>
    <property type="evidence" value="ECO:0007669"/>
    <property type="project" value="InterPro"/>
</dbReference>
<keyword evidence="9 13" id="KW-1133">Transmembrane helix</keyword>
<dbReference type="GO" id="GO:0046872">
    <property type="term" value="F:metal ion binding"/>
    <property type="evidence" value="ECO:0007669"/>
    <property type="project" value="UniProtKB-KW"/>
</dbReference>
<reference evidence="15 16" key="1">
    <citation type="journal article" date="2016" name="Front. Microbiol.">
        <title>Genomic Resource of Rice Seed Associated Bacteria.</title>
        <authorList>
            <person name="Midha S."/>
            <person name="Bansal K."/>
            <person name="Sharma S."/>
            <person name="Kumar N."/>
            <person name="Patil P.P."/>
            <person name="Chaudhry V."/>
            <person name="Patil P.B."/>
        </authorList>
    </citation>
    <scope>NUCLEOTIDE SEQUENCE [LARGE SCALE GENOMIC DNA]</scope>
    <source>
        <strain evidence="15 16">NS226</strain>
    </source>
</reference>
<dbReference type="PANTHER" id="PTHR30529:SF1">
    <property type="entry name" value="CYTOCHROME B561 HOMOLOG 2"/>
    <property type="match status" value="1"/>
</dbReference>
<evidence type="ECO:0000256" key="3">
    <source>
        <dbReference type="ARBA" id="ARBA00022448"/>
    </source>
</evidence>
<dbReference type="InterPro" id="IPR011577">
    <property type="entry name" value="Cyt_b561_bac/Ni-Hgenase"/>
</dbReference>
<keyword evidence="6 13" id="KW-0812">Transmembrane</keyword>
<keyword evidence="10" id="KW-0408">Iron</keyword>
<dbReference type="AlphaFoldDB" id="A0A175R432"/>
<keyword evidence="4" id="KW-1003">Cell membrane</keyword>
<evidence type="ECO:0000256" key="4">
    <source>
        <dbReference type="ARBA" id="ARBA00022475"/>
    </source>
</evidence>
<organism evidence="15 16">
    <name type="scientific">Aureimonas ureilytica</name>
    <dbReference type="NCBI Taxonomy" id="401562"/>
    <lineage>
        <taxon>Bacteria</taxon>
        <taxon>Pseudomonadati</taxon>
        <taxon>Pseudomonadota</taxon>
        <taxon>Alphaproteobacteria</taxon>
        <taxon>Hyphomicrobiales</taxon>
        <taxon>Aurantimonadaceae</taxon>
        <taxon>Aureimonas</taxon>
    </lineage>
</organism>
<dbReference type="Gene3D" id="1.20.950.20">
    <property type="entry name" value="Transmembrane di-heme cytochromes, Chain C"/>
    <property type="match status" value="1"/>
</dbReference>
<evidence type="ECO:0000256" key="7">
    <source>
        <dbReference type="ARBA" id="ARBA00022723"/>
    </source>
</evidence>
<evidence type="ECO:0000256" key="1">
    <source>
        <dbReference type="ARBA" id="ARBA00001970"/>
    </source>
</evidence>
<sequence length="190" mass="20660">MRWRNTPARYGAVSRVLHWSIALAFVAQIPLGFLTQATADQPALQFQLYQWHKSMGFLVLSLAAVRALWSFANPKPRDAAGPHRAGAMLARTAHAVLLLLTLAVPLTGWAIASTSPLQIPSFAFDLVLVPNLPMDVSDAAEGFWSNIHVWLAYGAGALVAIHASAAVYHAFRPHAGSLHGMLPQRRVQAR</sequence>
<evidence type="ECO:0000256" key="11">
    <source>
        <dbReference type="ARBA" id="ARBA00023136"/>
    </source>
</evidence>
<evidence type="ECO:0000256" key="5">
    <source>
        <dbReference type="ARBA" id="ARBA00022617"/>
    </source>
</evidence>
<dbReference type="InterPro" id="IPR016174">
    <property type="entry name" value="Di-haem_cyt_TM"/>
</dbReference>
<dbReference type="EMBL" id="LDPZ01000053">
    <property type="protein sequence ID" value="KTQ85802.1"/>
    <property type="molecule type" value="Genomic_DNA"/>
</dbReference>
<comment type="caution">
    <text evidence="15">The sequence shown here is derived from an EMBL/GenBank/DDBJ whole genome shotgun (WGS) entry which is preliminary data.</text>
</comment>
<feature type="domain" description="Cytochrome b561 bacterial/Ni-hydrogenase" evidence="14">
    <location>
        <begin position="9"/>
        <end position="183"/>
    </location>
</feature>
<dbReference type="Pfam" id="PF01292">
    <property type="entry name" value="Ni_hydr_CYTB"/>
    <property type="match status" value="1"/>
</dbReference>
<dbReference type="GO" id="GO:0005886">
    <property type="term" value="C:plasma membrane"/>
    <property type="evidence" value="ECO:0007669"/>
    <property type="project" value="UniProtKB-SubCell"/>
</dbReference>
<feature type="transmembrane region" description="Helical" evidence="13">
    <location>
        <begin position="55"/>
        <end position="72"/>
    </location>
</feature>
<gene>
    <name evidence="15" type="ORF">NS226_18955</name>
</gene>
<evidence type="ECO:0000256" key="9">
    <source>
        <dbReference type="ARBA" id="ARBA00022989"/>
    </source>
</evidence>
<dbReference type="GO" id="GO:0009055">
    <property type="term" value="F:electron transfer activity"/>
    <property type="evidence" value="ECO:0007669"/>
    <property type="project" value="InterPro"/>
</dbReference>
<evidence type="ECO:0000256" key="6">
    <source>
        <dbReference type="ARBA" id="ARBA00022692"/>
    </source>
</evidence>
<evidence type="ECO:0000256" key="13">
    <source>
        <dbReference type="SAM" id="Phobius"/>
    </source>
</evidence>
<dbReference type="SUPFAM" id="SSF81342">
    <property type="entry name" value="Transmembrane di-heme cytochromes"/>
    <property type="match status" value="1"/>
</dbReference>
<dbReference type="RefSeq" id="WP_058636294.1">
    <property type="nucleotide sequence ID" value="NZ_LDPZ01000053.1"/>
</dbReference>
<comment type="cofactor">
    <cofactor evidence="1">
        <name>heme b</name>
        <dbReference type="ChEBI" id="CHEBI:60344"/>
    </cofactor>
</comment>
<keyword evidence="7" id="KW-0479">Metal-binding</keyword>
<protein>
    <submittedName>
        <fullName evidence="15">Cytochrome B</fullName>
    </submittedName>
</protein>